<name>A0ABQ8R152_FUSEQ</name>
<evidence type="ECO:0000256" key="1">
    <source>
        <dbReference type="ARBA" id="ARBA00004123"/>
    </source>
</evidence>
<dbReference type="Proteomes" id="UP001152024">
    <property type="component" value="Unassembled WGS sequence"/>
</dbReference>
<dbReference type="EMBL" id="JAOQBH010000018">
    <property type="protein sequence ID" value="KAJ4122929.1"/>
    <property type="molecule type" value="Genomic_DNA"/>
</dbReference>
<evidence type="ECO:0000259" key="6">
    <source>
        <dbReference type="PROSITE" id="PS00036"/>
    </source>
</evidence>
<keyword evidence="8" id="KW-1185">Reference proteome</keyword>
<evidence type="ECO:0000256" key="3">
    <source>
        <dbReference type="ARBA" id="ARBA00023163"/>
    </source>
</evidence>
<dbReference type="SUPFAM" id="SSF57959">
    <property type="entry name" value="Leucine zipper domain"/>
    <property type="match status" value="1"/>
</dbReference>
<feature type="compositionally biased region" description="Acidic residues" evidence="5">
    <location>
        <begin position="183"/>
        <end position="195"/>
    </location>
</feature>
<dbReference type="PROSITE" id="PS00036">
    <property type="entry name" value="BZIP_BASIC"/>
    <property type="match status" value="1"/>
</dbReference>
<evidence type="ECO:0000256" key="2">
    <source>
        <dbReference type="ARBA" id="ARBA00023015"/>
    </source>
</evidence>
<feature type="region of interest" description="Disordered" evidence="5">
    <location>
        <begin position="56"/>
        <end position="202"/>
    </location>
</feature>
<evidence type="ECO:0000313" key="7">
    <source>
        <dbReference type="EMBL" id="KAJ4122929.1"/>
    </source>
</evidence>
<feature type="compositionally biased region" description="Basic and acidic residues" evidence="5">
    <location>
        <begin position="105"/>
        <end position="115"/>
    </location>
</feature>
<feature type="compositionally biased region" description="Basic residues" evidence="5">
    <location>
        <begin position="164"/>
        <end position="175"/>
    </location>
</feature>
<feature type="compositionally biased region" description="Polar residues" evidence="5">
    <location>
        <begin position="69"/>
        <end position="102"/>
    </location>
</feature>
<proteinExistence type="predicted"/>
<comment type="caution">
    <text evidence="7">The sequence shown here is derived from an EMBL/GenBank/DDBJ whole genome shotgun (WGS) entry which is preliminary data.</text>
</comment>
<evidence type="ECO:0000313" key="8">
    <source>
        <dbReference type="Proteomes" id="UP001152024"/>
    </source>
</evidence>
<organism evidence="7 8">
    <name type="scientific">Fusarium equiseti</name>
    <name type="common">Fusarium scirpi</name>
    <dbReference type="NCBI Taxonomy" id="61235"/>
    <lineage>
        <taxon>Eukaryota</taxon>
        <taxon>Fungi</taxon>
        <taxon>Dikarya</taxon>
        <taxon>Ascomycota</taxon>
        <taxon>Pezizomycotina</taxon>
        <taxon>Sordariomycetes</taxon>
        <taxon>Hypocreomycetidae</taxon>
        <taxon>Hypocreales</taxon>
        <taxon>Nectriaceae</taxon>
        <taxon>Fusarium</taxon>
        <taxon>Fusarium incarnatum-equiseti species complex</taxon>
    </lineage>
</organism>
<keyword evidence="4" id="KW-0539">Nucleus</keyword>
<feature type="compositionally biased region" description="Low complexity" evidence="5">
    <location>
        <begin position="56"/>
        <end position="68"/>
    </location>
</feature>
<dbReference type="Gene3D" id="1.20.5.170">
    <property type="match status" value="1"/>
</dbReference>
<evidence type="ECO:0000256" key="4">
    <source>
        <dbReference type="ARBA" id="ARBA00023242"/>
    </source>
</evidence>
<dbReference type="InterPro" id="IPR046347">
    <property type="entry name" value="bZIP_sf"/>
</dbReference>
<keyword evidence="2" id="KW-0805">Transcription regulation</keyword>
<feature type="domain" description="BZIP" evidence="6">
    <location>
        <begin position="202"/>
        <end position="217"/>
    </location>
</feature>
<comment type="subcellular location">
    <subcellularLocation>
        <location evidence="1">Nucleus</location>
    </subcellularLocation>
</comment>
<evidence type="ECO:0000256" key="5">
    <source>
        <dbReference type="SAM" id="MobiDB-lite"/>
    </source>
</evidence>
<dbReference type="PANTHER" id="PTHR19304">
    <property type="entry name" value="CYCLIC-AMP RESPONSE ELEMENT BINDING PROTEIN"/>
    <property type="match status" value="1"/>
</dbReference>
<feature type="compositionally biased region" description="Basic residues" evidence="5">
    <location>
        <begin position="144"/>
        <end position="153"/>
    </location>
</feature>
<dbReference type="CDD" id="cd14687">
    <property type="entry name" value="bZIP_ATF2"/>
    <property type="match status" value="1"/>
</dbReference>
<feature type="region of interest" description="Disordered" evidence="5">
    <location>
        <begin position="283"/>
        <end position="307"/>
    </location>
</feature>
<keyword evidence="3" id="KW-0804">Transcription</keyword>
<reference evidence="7" key="1">
    <citation type="submission" date="2022-09" db="EMBL/GenBank/DDBJ databases">
        <title>Fusarium specimens isolated from Avocado Roots.</title>
        <authorList>
            <person name="Stajich J."/>
            <person name="Roper C."/>
            <person name="Heimlech-Rivalta G."/>
        </authorList>
    </citation>
    <scope>NUCLEOTIDE SEQUENCE</scope>
    <source>
        <strain evidence="7">CF00095</strain>
    </source>
</reference>
<dbReference type="InterPro" id="IPR004827">
    <property type="entry name" value="bZIP"/>
</dbReference>
<gene>
    <name evidence="7" type="ORF">NW768_009919</name>
</gene>
<sequence length="307" mass="34542">MQAFDSYPPAPEMNAMAQGVPGMNPYGVLPEANWGQWWSAGDVAFAESANMAAPNTFNQDQPFFNNDNYTPNQDSSTQWDSPSTSTHSYPVPSPSTVATSFDLSPGHDDAGRRESSSTQPDQRKRKRSTTTAAKSKPQPPAAKSTRRASTKKTSKTEPVAPPQKPKRGSKSKASAKLKQQHDLEDEDVEFDPEEQYDTHNKKIQERNRIASNKFRVKKREDAIKLRADEEDMERANRDLTNCVSELTLQVYELKMKLLQHTDCDCTLIQDYIGTEAQRYIKDLGDGKHPNSTPALPPPQSFYQHHHY</sequence>
<dbReference type="InterPro" id="IPR051027">
    <property type="entry name" value="bZIP_transcription_factors"/>
</dbReference>
<protein>
    <recommendedName>
        <fullName evidence="6">BZIP domain-containing protein</fullName>
    </recommendedName>
</protein>
<accession>A0ABQ8R152</accession>